<feature type="domain" description="DUF4832" evidence="2">
    <location>
        <begin position="237"/>
        <end position="446"/>
    </location>
</feature>
<gene>
    <name evidence="4" type="ORF">NIES1031_14595</name>
</gene>
<dbReference type="EMBL" id="MRCC01000011">
    <property type="protein sequence ID" value="OKH25072.1"/>
    <property type="molecule type" value="Genomic_DNA"/>
</dbReference>
<feature type="domain" description="DUF4874" evidence="3">
    <location>
        <begin position="48"/>
        <end position="211"/>
    </location>
</feature>
<feature type="chain" id="PRO_5012459714" description="DUF4832 domain-containing protein" evidence="1">
    <location>
        <begin position="29"/>
        <end position="483"/>
    </location>
</feature>
<dbReference type="InterPro" id="IPR032379">
    <property type="entry name" value="DUF4874"/>
</dbReference>
<feature type="signal peptide" evidence="1">
    <location>
        <begin position="1"/>
        <end position="28"/>
    </location>
</feature>
<keyword evidence="5" id="KW-1185">Reference proteome</keyword>
<evidence type="ECO:0000259" key="2">
    <source>
        <dbReference type="Pfam" id="PF16116"/>
    </source>
</evidence>
<evidence type="ECO:0000313" key="4">
    <source>
        <dbReference type="EMBL" id="OKH25072.1"/>
    </source>
</evidence>
<sequence>MVSRFFQRLHIPIVFSLLSLTINASCHAATAMNAETKTYQGSGETFANPERGFYINSITKHQDTPLTAIQAATAKKRNISLIRRIYVIPQYRYSSLPSSFLEFVKQDFNIARQAGIKLVVRFAYNWDIGGYDAPKDVILTHLEQLQPILRNNYDVIAYLEAGFVGAWGQWNRSSHQLINNTTLDVTPDSRAIFYKILAALPSQRMVALPFPKQKMDIFNTTQPLKSSEAFSGSARARTATHNDGFLASSDDLGFYTYRQVERDKQFLSVNNLYVVHGGETASASGPAQAYIGCANALAEMARLRWSVLNLEFHQSVIQGWKNQGCLPEIRRRLGYRFRLLKTTIPTQVKPSGTFAMSFVVTNDGWANAYNPRRVEIVLRHKQTKKEYRLPVQEDPRRWLPSQIKTVEVVAGVPANMLSGEYQVFLNLPDPSPRLYNRAPYSIRLANQNVWEAATGYNLLASSVTVTSNVSGSNYSGSQFFTSR</sequence>
<evidence type="ECO:0000256" key="1">
    <source>
        <dbReference type="SAM" id="SignalP"/>
    </source>
</evidence>
<proteinExistence type="predicted"/>
<comment type="caution">
    <text evidence="4">The sequence shown here is derived from an EMBL/GenBank/DDBJ whole genome shotgun (WGS) entry which is preliminary data.</text>
</comment>
<dbReference type="Pfam" id="PF16173">
    <property type="entry name" value="DUF4874"/>
    <property type="match status" value="1"/>
</dbReference>
<dbReference type="InterPro" id="IPR032267">
    <property type="entry name" value="DUF4832"/>
</dbReference>
<dbReference type="STRING" id="247279.NIES1031_14595"/>
<evidence type="ECO:0008006" key="6">
    <source>
        <dbReference type="Google" id="ProtNLM"/>
    </source>
</evidence>
<dbReference type="Pfam" id="PF16116">
    <property type="entry name" value="DUF4832"/>
    <property type="match status" value="1"/>
</dbReference>
<keyword evidence="1" id="KW-0732">Signal</keyword>
<accession>A0A1U7HN99</accession>
<protein>
    <recommendedName>
        <fullName evidence="6">DUF4832 domain-containing protein</fullName>
    </recommendedName>
</protein>
<reference evidence="4 5" key="1">
    <citation type="submission" date="2016-11" db="EMBL/GenBank/DDBJ databases">
        <title>Draft Genome Sequences of Nine Cyanobacterial Strains from Diverse Habitats.</title>
        <authorList>
            <person name="Zhu T."/>
            <person name="Hou S."/>
            <person name="Lu X."/>
            <person name="Hess W.R."/>
        </authorList>
    </citation>
    <scope>NUCLEOTIDE SEQUENCE [LARGE SCALE GENOMIC DNA]</scope>
    <source>
        <strain evidence="4 5">5.2 s.c.1</strain>
    </source>
</reference>
<name>A0A1U7HN99_9CHRO</name>
<organism evidence="4 5">
    <name type="scientific">Chroogloeocystis siderophila 5.2 s.c.1</name>
    <dbReference type="NCBI Taxonomy" id="247279"/>
    <lineage>
        <taxon>Bacteria</taxon>
        <taxon>Bacillati</taxon>
        <taxon>Cyanobacteriota</taxon>
        <taxon>Cyanophyceae</taxon>
        <taxon>Oscillatoriophycideae</taxon>
        <taxon>Chroococcales</taxon>
        <taxon>Chroococcaceae</taxon>
        <taxon>Chroogloeocystis</taxon>
    </lineage>
</organism>
<evidence type="ECO:0000313" key="5">
    <source>
        <dbReference type="Proteomes" id="UP000185984"/>
    </source>
</evidence>
<evidence type="ECO:0000259" key="3">
    <source>
        <dbReference type="Pfam" id="PF16173"/>
    </source>
</evidence>
<dbReference type="Proteomes" id="UP000185984">
    <property type="component" value="Unassembled WGS sequence"/>
</dbReference>
<dbReference type="AlphaFoldDB" id="A0A1U7HN99"/>